<dbReference type="SUPFAM" id="SSF143422">
    <property type="entry name" value="Transposase IS200-like"/>
    <property type="match status" value="1"/>
</dbReference>
<accession>A0A8J7MEP8</accession>
<dbReference type="EMBL" id="JAENIM010000046">
    <property type="protein sequence ID" value="MBK1792564.1"/>
    <property type="molecule type" value="Genomic_DNA"/>
</dbReference>
<keyword evidence="2" id="KW-1185">Reference proteome</keyword>
<dbReference type="InterPro" id="IPR052715">
    <property type="entry name" value="RAYT_transposase"/>
</dbReference>
<reference evidence="1" key="1">
    <citation type="submission" date="2021-01" db="EMBL/GenBank/DDBJ databases">
        <title>Modified the classification status of verrucomicrobia.</title>
        <authorList>
            <person name="Feng X."/>
        </authorList>
    </citation>
    <scope>NUCLEOTIDE SEQUENCE</scope>
    <source>
        <strain evidence="1">_KCTC 22039</strain>
    </source>
</reference>
<name>A0A8J7MEP8_9BACT</name>
<evidence type="ECO:0008006" key="3">
    <source>
        <dbReference type="Google" id="ProtNLM"/>
    </source>
</evidence>
<dbReference type="Proteomes" id="UP000624703">
    <property type="component" value="Unassembled WGS sequence"/>
</dbReference>
<gene>
    <name evidence="1" type="ORF">JIN82_15470</name>
</gene>
<comment type="caution">
    <text evidence="1">The sequence shown here is derived from an EMBL/GenBank/DDBJ whole genome shotgun (WGS) entry which is preliminary data.</text>
</comment>
<dbReference type="PANTHER" id="PTHR36966">
    <property type="entry name" value="REP-ASSOCIATED TYROSINE TRANSPOSASE"/>
    <property type="match status" value="1"/>
</dbReference>
<dbReference type="RefSeq" id="WP_200312577.1">
    <property type="nucleotide sequence ID" value="NZ_JAENIM010000046.1"/>
</dbReference>
<organism evidence="1 2">
    <name type="scientific">Persicirhabdus sediminis</name>
    <dbReference type="NCBI Taxonomy" id="454144"/>
    <lineage>
        <taxon>Bacteria</taxon>
        <taxon>Pseudomonadati</taxon>
        <taxon>Verrucomicrobiota</taxon>
        <taxon>Verrucomicrobiia</taxon>
        <taxon>Verrucomicrobiales</taxon>
        <taxon>Verrucomicrobiaceae</taxon>
        <taxon>Persicirhabdus</taxon>
    </lineage>
</organism>
<sequence>MLDLMEQYGWRPQAWAALSNHYHFVGLSPKDGTQRLAEMLSQIHRESAIFVNKLDGVAGRKVWHNYWDSQITYTASYFARLKYVHENPVHHGLVSHAEQYDWCSARWFSKNSSSAMVKTVSSYKTDRISIADDF</sequence>
<dbReference type="GO" id="GO:0043565">
    <property type="term" value="F:sequence-specific DNA binding"/>
    <property type="evidence" value="ECO:0007669"/>
    <property type="project" value="TreeGrafter"/>
</dbReference>
<dbReference type="InterPro" id="IPR036515">
    <property type="entry name" value="Transposase_17_sf"/>
</dbReference>
<dbReference type="AlphaFoldDB" id="A0A8J7MEP8"/>
<dbReference type="PANTHER" id="PTHR36966:SF1">
    <property type="entry name" value="REP-ASSOCIATED TYROSINE TRANSPOSASE"/>
    <property type="match status" value="1"/>
</dbReference>
<protein>
    <recommendedName>
        <fullName evidence="3">Transposase IS200-like domain-containing protein</fullName>
    </recommendedName>
</protein>
<dbReference type="GO" id="GO:0006313">
    <property type="term" value="P:DNA transposition"/>
    <property type="evidence" value="ECO:0007669"/>
    <property type="project" value="InterPro"/>
</dbReference>
<evidence type="ECO:0000313" key="2">
    <source>
        <dbReference type="Proteomes" id="UP000624703"/>
    </source>
</evidence>
<evidence type="ECO:0000313" key="1">
    <source>
        <dbReference type="EMBL" id="MBK1792564.1"/>
    </source>
</evidence>
<dbReference type="Gene3D" id="3.30.70.1290">
    <property type="entry name" value="Transposase IS200-like"/>
    <property type="match status" value="1"/>
</dbReference>
<proteinExistence type="predicted"/>
<dbReference type="GO" id="GO:0004803">
    <property type="term" value="F:transposase activity"/>
    <property type="evidence" value="ECO:0007669"/>
    <property type="project" value="InterPro"/>
</dbReference>